<evidence type="ECO:0000313" key="2">
    <source>
        <dbReference type="EMBL" id="CAD8126577.1"/>
    </source>
</evidence>
<dbReference type="PANTHER" id="PTHR15048">
    <property type="entry name" value="STARCH-BINDING DOMAIN-CONTAINING PROTEIN 1"/>
    <property type="match status" value="1"/>
</dbReference>
<dbReference type="EMBL" id="CAJJDN010000168">
    <property type="protein sequence ID" value="CAD8126577.1"/>
    <property type="molecule type" value="Genomic_DNA"/>
</dbReference>
<dbReference type="Proteomes" id="UP000692954">
    <property type="component" value="Unassembled WGS sequence"/>
</dbReference>
<name>A0A8S1RFT5_9CILI</name>
<dbReference type="GO" id="GO:0016020">
    <property type="term" value="C:membrane"/>
    <property type="evidence" value="ECO:0007669"/>
    <property type="project" value="TreeGrafter"/>
</dbReference>
<proteinExistence type="predicted"/>
<dbReference type="Pfam" id="PF00686">
    <property type="entry name" value="CBM_20"/>
    <property type="match status" value="1"/>
</dbReference>
<dbReference type="InterPro" id="IPR002044">
    <property type="entry name" value="CBM20"/>
</dbReference>
<dbReference type="GO" id="GO:2001070">
    <property type="term" value="F:starch binding"/>
    <property type="evidence" value="ECO:0007669"/>
    <property type="project" value="InterPro"/>
</dbReference>
<organism evidence="2 3">
    <name type="scientific">Paramecium sonneborni</name>
    <dbReference type="NCBI Taxonomy" id="65129"/>
    <lineage>
        <taxon>Eukaryota</taxon>
        <taxon>Sar</taxon>
        <taxon>Alveolata</taxon>
        <taxon>Ciliophora</taxon>
        <taxon>Intramacronucleata</taxon>
        <taxon>Oligohymenophorea</taxon>
        <taxon>Peniculida</taxon>
        <taxon>Parameciidae</taxon>
        <taxon>Paramecium</taxon>
    </lineage>
</organism>
<evidence type="ECO:0000313" key="3">
    <source>
        <dbReference type="Proteomes" id="UP000692954"/>
    </source>
</evidence>
<dbReference type="AlphaFoldDB" id="A0A8S1RFT5"/>
<sequence length="307" mass="37297">MLTFQIQFPLAFGEAVYVCGNSKELGHWNPMQALRMQWSEGDIWKSTLEINIIDQEFQDIEYKYFFGEFDRPQNIEWEMGPNRIVRTNENTIITDIWNHRKILFQCYNPNKYPIFVSGSCYDLGIFQRRVSMKQKEDISYIRILVNILEEREISYQFHYIKKRHYTSPLYQLNLNNTNDYYKNYIVVFCEGLIQIKRSIYQLDNHICYGYVPADQDDFNSLKKANLSTIIEFQNSLQQYSHSIKKYDDFTYYIVNICINQNFINYFQRLYQFIQVQIQKYNLIYICNNSMKHLRKYLQLYQRLIILQ</sequence>
<dbReference type="PROSITE" id="PS51166">
    <property type="entry name" value="CBM20"/>
    <property type="match status" value="1"/>
</dbReference>
<accession>A0A8S1RFT5</accession>
<gene>
    <name evidence="2" type="ORF">PSON_ATCC_30995.1.T1680078</name>
</gene>
<protein>
    <recommendedName>
        <fullName evidence="1">CBM20 domain-containing protein</fullName>
    </recommendedName>
</protein>
<keyword evidence="3" id="KW-1185">Reference proteome</keyword>
<dbReference type="OrthoDB" id="288110at2759"/>
<feature type="domain" description="CBM20" evidence="1">
    <location>
        <begin position="1"/>
        <end position="106"/>
    </location>
</feature>
<comment type="caution">
    <text evidence="2">The sequence shown here is derived from an EMBL/GenBank/DDBJ whole genome shotgun (WGS) entry which is preliminary data.</text>
</comment>
<dbReference type="PANTHER" id="PTHR15048:SF0">
    <property type="entry name" value="STARCH-BINDING DOMAIN-CONTAINING PROTEIN 1"/>
    <property type="match status" value="1"/>
</dbReference>
<reference evidence="2" key="1">
    <citation type="submission" date="2021-01" db="EMBL/GenBank/DDBJ databases">
        <authorList>
            <consortium name="Genoscope - CEA"/>
            <person name="William W."/>
        </authorList>
    </citation>
    <scope>NUCLEOTIDE SEQUENCE</scope>
</reference>
<dbReference type="SMART" id="SM01065">
    <property type="entry name" value="CBM_2"/>
    <property type="match status" value="1"/>
</dbReference>
<evidence type="ECO:0000259" key="1">
    <source>
        <dbReference type="PROSITE" id="PS51166"/>
    </source>
</evidence>